<reference evidence="2 3" key="1">
    <citation type="submission" date="2024-01" db="EMBL/GenBank/DDBJ databases">
        <title>A telomere-to-telomere, gap-free genome of sweet tea (Lithocarpus litseifolius).</title>
        <authorList>
            <person name="Zhou J."/>
        </authorList>
    </citation>
    <scope>NUCLEOTIDE SEQUENCE [LARGE SCALE GENOMIC DNA]</scope>
    <source>
        <strain evidence="2">Zhou-2022a</strain>
        <tissue evidence="2">Leaf</tissue>
    </source>
</reference>
<evidence type="ECO:0000313" key="3">
    <source>
        <dbReference type="Proteomes" id="UP001459277"/>
    </source>
</evidence>
<feature type="region of interest" description="Disordered" evidence="1">
    <location>
        <begin position="92"/>
        <end position="115"/>
    </location>
</feature>
<proteinExistence type="predicted"/>
<dbReference type="EMBL" id="JAZDWU010000001">
    <property type="protein sequence ID" value="KAL0013384.1"/>
    <property type="molecule type" value="Genomic_DNA"/>
</dbReference>
<dbReference type="AlphaFoldDB" id="A0AAW2DTB7"/>
<keyword evidence="3" id="KW-1185">Reference proteome</keyword>
<evidence type="ECO:0000313" key="2">
    <source>
        <dbReference type="EMBL" id="KAL0013384.1"/>
    </source>
</evidence>
<protein>
    <recommendedName>
        <fullName evidence="4">BED-type domain-containing protein</fullName>
    </recommendedName>
</protein>
<name>A0AAW2DTB7_9ROSI</name>
<evidence type="ECO:0008006" key="4">
    <source>
        <dbReference type="Google" id="ProtNLM"/>
    </source>
</evidence>
<evidence type="ECO:0000256" key="1">
    <source>
        <dbReference type="SAM" id="MobiDB-lite"/>
    </source>
</evidence>
<comment type="caution">
    <text evidence="2">The sequence shown here is derived from an EMBL/GenBank/DDBJ whole genome shotgun (WGS) entry which is preliminary data.</text>
</comment>
<gene>
    <name evidence="2" type="ORF">SO802_000453</name>
</gene>
<dbReference type="Proteomes" id="UP001459277">
    <property type="component" value="Unassembled WGS sequence"/>
</dbReference>
<organism evidence="2 3">
    <name type="scientific">Lithocarpus litseifolius</name>
    <dbReference type="NCBI Taxonomy" id="425828"/>
    <lineage>
        <taxon>Eukaryota</taxon>
        <taxon>Viridiplantae</taxon>
        <taxon>Streptophyta</taxon>
        <taxon>Embryophyta</taxon>
        <taxon>Tracheophyta</taxon>
        <taxon>Spermatophyta</taxon>
        <taxon>Magnoliopsida</taxon>
        <taxon>eudicotyledons</taxon>
        <taxon>Gunneridae</taxon>
        <taxon>Pentapetalae</taxon>
        <taxon>rosids</taxon>
        <taxon>fabids</taxon>
        <taxon>Fagales</taxon>
        <taxon>Fagaceae</taxon>
        <taxon>Lithocarpus</taxon>
    </lineage>
</organism>
<sequence length="115" mass="13187">MTCLYCNKVTKGGIHRAKQHQVGNFKNTTKCLKCLDHVREEFAHYMAKEESENEHYNKMPDFDDIDNMIEIENVDDDEVEEVEVIQKGKKSCSSKRGVGSSTQVKTVKLMSKSKN</sequence>
<accession>A0AAW2DTB7</accession>